<accession>A0A0A9HCY2</accession>
<dbReference type="AlphaFoldDB" id="A0A0A9HCY2"/>
<dbReference type="EMBL" id="GBRH01167118">
    <property type="protein sequence ID" value="JAE30778.1"/>
    <property type="molecule type" value="Transcribed_RNA"/>
</dbReference>
<reference evidence="1" key="2">
    <citation type="journal article" date="2015" name="Data Brief">
        <title>Shoot transcriptome of the giant reed, Arundo donax.</title>
        <authorList>
            <person name="Barrero R.A."/>
            <person name="Guerrero F.D."/>
            <person name="Moolhuijzen P."/>
            <person name="Goolsby J.A."/>
            <person name="Tidwell J."/>
            <person name="Bellgard S.E."/>
            <person name="Bellgard M.I."/>
        </authorList>
    </citation>
    <scope>NUCLEOTIDE SEQUENCE</scope>
    <source>
        <tissue evidence="1">Shoot tissue taken approximately 20 cm above the soil surface</tissue>
    </source>
</reference>
<reference evidence="1" key="1">
    <citation type="submission" date="2014-09" db="EMBL/GenBank/DDBJ databases">
        <authorList>
            <person name="Magalhaes I.L.F."/>
            <person name="Oliveira U."/>
            <person name="Santos F.R."/>
            <person name="Vidigal T.H.D.A."/>
            <person name="Brescovit A.D."/>
            <person name="Santos A.J."/>
        </authorList>
    </citation>
    <scope>NUCLEOTIDE SEQUENCE</scope>
    <source>
        <tissue evidence="1">Shoot tissue taken approximately 20 cm above the soil surface</tissue>
    </source>
</reference>
<evidence type="ECO:0000313" key="1">
    <source>
        <dbReference type="EMBL" id="JAE30778.1"/>
    </source>
</evidence>
<sequence length="35" mass="4329">MFILPMNFIRCFRRLEQYLLTCLTKFFKISITLDL</sequence>
<name>A0A0A9HCY2_ARUDO</name>
<proteinExistence type="predicted"/>
<protein>
    <submittedName>
        <fullName evidence="1">Uncharacterized protein</fullName>
    </submittedName>
</protein>
<organism evidence="1">
    <name type="scientific">Arundo donax</name>
    <name type="common">Giant reed</name>
    <name type="synonym">Donax arundinaceus</name>
    <dbReference type="NCBI Taxonomy" id="35708"/>
    <lineage>
        <taxon>Eukaryota</taxon>
        <taxon>Viridiplantae</taxon>
        <taxon>Streptophyta</taxon>
        <taxon>Embryophyta</taxon>
        <taxon>Tracheophyta</taxon>
        <taxon>Spermatophyta</taxon>
        <taxon>Magnoliopsida</taxon>
        <taxon>Liliopsida</taxon>
        <taxon>Poales</taxon>
        <taxon>Poaceae</taxon>
        <taxon>PACMAD clade</taxon>
        <taxon>Arundinoideae</taxon>
        <taxon>Arundineae</taxon>
        <taxon>Arundo</taxon>
    </lineage>
</organism>